<dbReference type="AlphaFoldDB" id="A0A9P6H499"/>
<organism evidence="1 2">
    <name type="scientific">Thelephora terrestris</name>
    <dbReference type="NCBI Taxonomy" id="56493"/>
    <lineage>
        <taxon>Eukaryota</taxon>
        <taxon>Fungi</taxon>
        <taxon>Dikarya</taxon>
        <taxon>Basidiomycota</taxon>
        <taxon>Agaricomycotina</taxon>
        <taxon>Agaricomycetes</taxon>
        <taxon>Thelephorales</taxon>
        <taxon>Thelephoraceae</taxon>
        <taxon>Thelephora</taxon>
    </lineage>
</organism>
<evidence type="ECO:0000313" key="1">
    <source>
        <dbReference type="EMBL" id="KAF9777684.1"/>
    </source>
</evidence>
<sequence length="165" mass="18636">MAAAGTLVGIYNCLINDVKLHEKSPWSGGPGQPDPSDSFHPIQLFMDSSVIDIFTYRSGKDITQMPDSLNIDSNTLARQKCQFTTHILLALSIVMVSVIESKFLALESGSRTEEENGLKTIDSLSNLRYDDKRKLLFIICNGMIWERWSDSDRPRYSQRQHQQGP</sequence>
<keyword evidence="2" id="KW-1185">Reference proteome</keyword>
<dbReference type="OrthoDB" id="2673886at2759"/>
<name>A0A9P6H499_9AGAM</name>
<reference evidence="1" key="2">
    <citation type="submission" date="2020-11" db="EMBL/GenBank/DDBJ databases">
        <authorList>
            <consortium name="DOE Joint Genome Institute"/>
            <person name="Kuo A."/>
            <person name="Miyauchi S."/>
            <person name="Kiss E."/>
            <person name="Drula E."/>
            <person name="Kohler A."/>
            <person name="Sanchez-Garcia M."/>
            <person name="Andreopoulos B."/>
            <person name="Barry K.W."/>
            <person name="Bonito G."/>
            <person name="Buee M."/>
            <person name="Carver A."/>
            <person name="Chen C."/>
            <person name="Cichocki N."/>
            <person name="Clum A."/>
            <person name="Culley D."/>
            <person name="Crous P.W."/>
            <person name="Fauchery L."/>
            <person name="Girlanda M."/>
            <person name="Hayes R."/>
            <person name="Keri Z."/>
            <person name="Labutti K."/>
            <person name="Lipzen A."/>
            <person name="Lombard V."/>
            <person name="Magnuson J."/>
            <person name="Maillard F."/>
            <person name="Morin E."/>
            <person name="Murat C."/>
            <person name="Nolan M."/>
            <person name="Ohm R."/>
            <person name="Pangilinan J."/>
            <person name="Pereira M."/>
            <person name="Perotto S."/>
            <person name="Peter M."/>
            <person name="Riley R."/>
            <person name="Sitrit Y."/>
            <person name="Stielow B."/>
            <person name="Szollosi G."/>
            <person name="Zifcakova L."/>
            <person name="Stursova M."/>
            <person name="Spatafora J.W."/>
            <person name="Tedersoo L."/>
            <person name="Vaario L.-M."/>
            <person name="Yamada A."/>
            <person name="Yan M."/>
            <person name="Wang P."/>
            <person name="Xu J."/>
            <person name="Bruns T."/>
            <person name="Baldrian P."/>
            <person name="Vilgalys R."/>
            <person name="Henrissat B."/>
            <person name="Grigoriev I.V."/>
            <person name="Hibbett D."/>
            <person name="Nagy L.G."/>
            <person name="Martin F.M."/>
        </authorList>
    </citation>
    <scope>NUCLEOTIDE SEQUENCE</scope>
    <source>
        <strain evidence="1">UH-Tt-Lm1</strain>
    </source>
</reference>
<protein>
    <submittedName>
        <fullName evidence="1">Uncharacterized protein</fullName>
    </submittedName>
</protein>
<reference evidence="1" key="1">
    <citation type="journal article" date="2020" name="Nat. Commun.">
        <title>Large-scale genome sequencing of mycorrhizal fungi provides insights into the early evolution of symbiotic traits.</title>
        <authorList>
            <person name="Miyauchi S."/>
            <person name="Kiss E."/>
            <person name="Kuo A."/>
            <person name="Drula E."/>
            <person name="Kohler A."/>
            <person name="Sanchez-Garcia M."/>
            <person name="Morin E."/>
            <person name="Andreopoulos B."/>
            <person name="Barry K.W."/>
            <person name="Bonito G."/>
            <person name="Buee M."/>
            <person name="Carver A."/>
            <person name="Chen C."/>
            <person name="Cichocki N."/>
            <person name="Clum A."/>
            <person name="Culley D."/>
            <person name="Crous P.W."/>
            <person name="Fauchery L."/>
            <person name="Girlanda M."/>
            <person name="Hayes R.D."/>
            <person name="Keri Z."/>
            <person name="LaButti K."/>
            <person name="Lipzen A."/>
            <person name="Lombard V."/>
            <person name="Magnuson J."/>
            <person name="Maillard F."/>
            <person name="Murat C."/>
            <person name="Nolan M."/>
            <person name="Ohm R.A."/>
            <person name="Pangilinan J."/>
            <person name="Pereira M.F."/>
            <person name="Perotto S."/>
            <person name="Peter M."/>
            <person name="Pfister S."/>
            <person name="Riley R."/>
            <person name="Sitrit Y."/>
            <person name="Stielow J.B."/>
            <person name="Szollosi G."/>
            <person name="Zifcakova L."/>
            <person name="Stursova M."/>
            <person name="Spatafora J.W."/>
            <person name="Tedersoo L."/>
            <person name="Vaario L.M."/>
            <person name="Yamada A."/>
            <person name="Yan M."/>
            <person name="Wang P."/>
            <person name="Xu J."/>
            <person name="Bruns T."/>
            <person name="Baldrian P."/>
            <person name="Vilgalys R."/>
            <person name="Dunand C."/>
            <person name="Henrissat B."/>
            <person name="Grigoriev I.V."/>
            <person name="Hibbett D."/>
            <person name="Nagy L.G."/>
            <person name="Martin F.M."/>
        </authorList>
    </citation>
    <scope>NUCLEOTIDE SEQUENCE</scope>
    <source>
        <strain evidence="1">UH-Tt-Lm1</strain>
    </source>
</reference>
<evidence type="ECO:0000313" key="2">
    <source>
        <dbReference type="Proteomes" id="UP000736335"/>
    </source>
</evidence>
<comment type="caution">
    <text evidence="1">The sequence shown here is derived from an EMBL/GenBank/DDBJ whole genome shotgun (WGS) entry which is preliminary data.</text>
</comment>
<dbReference type="EMBL" id="WIUZ02000029">
    <property type="protein sequence ID" value="KAF9777684.1"/>
    <property type="molecule type" value="Genomic_DNA"/>
</dbReference>
<gene>
    <name evidence="1" type="ORF">BJ322DRAFT_1176818</name>
</gene>
<proteinExistence type="predicted"/>
<dbReference type="Pfam" id="PF03142">
    <property type="entry name" value="Chitin_synth_2"/>
    <property type="match status" value="1"/>
</dbReference>
<accession>A0A9P6H499</accession>
<dbReference type="Proteomes" id="UP000736335">
    <property type="component" value="Unassembled WGS sequence"/>
</dbReference>